<dbReference type="Pfam" id="PF06699">
    <property type="entry name" value="PIG-F"/>
    <property type="match status" value="1"/>
</dbReference>
<evidence type="ECO:0000256" key="2">
    <source>
        <dbReference type="ARBA" id="ARBA00004687"/>
    </source>
</evidence>
<sequence>MRIHHSSATARSDLRKIRNMKTKKQEKNEGEDANQHQSISISRLQACSVHMICGLGLAVAFWVAHNLYSISLVSHPSPTLRLICIVEIPIAILLFSQFRLNPKQCSYFRAVGRSLLALPLGALVNAFGAIFLGAPIGIQHLMKTICWSLLMSSLTFVPAASAFGLSWTHWQRMFALTKPKEPVEFMICIPAHGAIIGAWFGAWPMPLDWERPWQEWPICVTYGAIMGYLVALVASSSVVLTRQGQHHLKRH</sequence>
<keyword evidence="4 9" id="KW-0812">Transmembrane</keyword>
<comment type="subcellular location">
    <subcellularLocation>
        <location evidence="1">Endoplasmic reticulum membrane</location>
        <topology evidence="1">Multi-pass membrane protein</topology>
    </subcellularLocation>
</comment>
<proteinExistence type="predicted"/>
<reference evidence="10" key="1">
    <citation type="submission" date="2018-02" db="EMBL/GenBank/DDBJ databases">
        <title>Rhizophora mucronata_Transcriptome.</title>
        <authorList>
            <person name="Meera S.P."/>
            <person name="Sreeshan A."/>
            <person name="Augustine A."/>
        </authorList>
    </citation>
    <scope>NUCLEOTIDE SEQUENCE</scope>
    <source>
        <tissue evidence="10">Leaf</tissue>
    </source>
</reference>
<comment type="pathway">
    <text evidence="2">Glycolipid biosynthesis; glycosylphosphatidylinositol-anchor biosynthesis.</text>
</comment>
<dbReference type="UniPathway" id="UPA00196"/>
<keyword evidence="6 9" id="KW-1133">Transmembrane helix</keyword>
<dbReference type="AlphaFoldDB" id="A0A2P2JQR1"/>
<feature type="transmembrane region" description="Helical" evidence="9">
    <location>
        <begin position="115"/>
        <end position="138"/>
    </location>
</feature>
<protein>
    <recommendedName>
        <fullName evidence="11">Phosphatidylinositol-glycan biosynthesis class F protein</fullName>
    </recommendedName>
</protein>
<keyword evidence="5" id="KW-0256">Endoplasmic reticulum</keyword>
<evidence type="ECO:0008006" key="11">
    <source>
        <dbReference type="Google" id="ProtNLM"/>
    </source>
</evidence>
<evidence type="ECO:0000256" key="4">
    <source>
        <dbReference type="ARBA" id="ARBA00022692"/>
    </source>
</evidence>
<dbReference type="GO" id="GO:0006506">
    <property type="term" value="P:GPI anchor biosynthetic process"/>
    <property type="evidence" value="ECO:0007669"/>
    <property type="project" value="UniProtKB-UniPathway"/>
</dbReference>
<feature type="compositionally biased region" description="Polar residues" evidence="8">
    <location>
        <begin position="1"/>
        <end position="10"/>
    </location>
</feature>
<evidence type="ECO:0000256" key="5">
    <source>
        <dbReference type="ARBA" id="ARBA00022824"/>
    </source>
</evidence>
<evidence type="ECO:0000256" key="7">
    <source>
        <dbReference type="ARBA" id="ARBA00023136"/>
    </source>
</evidence>
<feature type="compositionally biased region" description="Basic and acidic residues" evidence="8">
    <location>
        <begin position="23"/>
        <end position="34"/>
    </location>
</feature>
<evidence type="ECO:0000256" key="9">
    <source>
        <dbReference type="SAM" id="Phobius"/>
    </source>
</evidence>
<feature type="transmembrane region" description="Helical" evidence="9">
    <location>
        <begin position="222"/>
        <end position="241"/>
    </location>
</feature>
<feature type="transmembrane region" description="Helical" evidence="9">
    <location>
        <begin position="79"/>
        <end position="95"/>
    </location>
</feature>
<dbReference type="GO" id="GO:0005789">
    <property type="term" value="C:endoplasmic reticulum membrane"/>
    <property type="evidence" value="ECO:0007669"/>
    <property type="project" value="UniProtKB-SubCell"/>
</dbReference>
<accession>A0A2P2JQR1</accession>
<feature type="transmembrane region" description="Helical" evidence="9">
    <location>
        <begin position="150"/>
        <end position="170"/>
    </location>
</feature>
<evidence type="ECO:0000256" key="3">
    <source>
        <dbReference type="ARBA" id="ARBA00022502"/>
    </source>
</evidence>
<feature type="transmembrane region" description="Helical" evidence="9">
    <location>
        <begin position="182"/>
        <end position="202"/>
    </location>
</feature>
<evidence type="ECO:0000256" key="8">
    <source>
        <dbReference type="SAM" id="MobiDB-lite"/>
    </source>
</evidence>
<feature type="region of interest" description="Disordered" evidence="8">
    <location>
        <begin position="1"/>
        <end position="34"/>
    </location>
</feature>
<evidence type="ECO:0000313" key="10">
    <source>
        <dbReference type="EMBL" id="MBW95794.1"/>
    </source>
</evidence>
<dbReference type="EMBL" id="GGEC01015311">
    <property type="protein sequence ID" value="MBW95794.1"/>
    <property type="molecule type" value="Transcribed_RNA"/>
</dbReference>
<evidence type="ECO:0000256" key="6">
    <source>
        <dbReference type="ARBA" id="ARBA00022989"/>
    </source>
</evidence>
<feature type="transmembrane region" description="Helical" evidence="9">
    <location>
        <begin position="44"/>
        <end position="64"/>
    </location>
</feature>
<dbReference type="InterPro" id="IPR009580">
    <property type="entry name" value="GPI_biosynthesis_protein_Pig-F"/>
</dbReference>
<keyword evidence="3" id="KW-0337">GPI-anchor biosynthesis</keyword>
<organism evidence="10">
    <name type="scientific">Rhizophora mucronata</name>
    <name type="common">Asiatic mangrove</name>
    <dbReference type="NCBI Taxonomy" id="61149"/>
    <lineage>
        <taxon>Eukaryota</taxon>
        <taxon>Viridiplantae</taxon>
        <taxon>Streptophyta</taxon>
        <taxon>Embryophyta</taxon>
        <taxon>Tracheophyta</taxon>
        <taxon>Spermatophyta</taxon>
        <taxon>Magnoliopsida</taxon>
        <taxon>eudicotyledons</taxon>
        <taxon>Gunneridae</taxon>
        <taxon>Pentapetalae</taxon>
        <taxon>rosids</taxon>
        <taxon>fabids</taxon>
        <taxon>Malpighiales</taxon>
        <taxon>Rhizophoraceae</taxon>
        <taxon>Rhizophora</taxon>
    </lineage>
</organism>
<keyword evidence="7 9" id="KW-0472">Membrane</keyword>
<name>A0A2P2JQR1_RHIMU</name>
<evidence type="ECO:0000256" key="1">
    <source>
        <dbReference type="ARBA" id="ARBA00004477"/>
    </source>
</evidence>